<sequence length="73" mass="7986">MGGTWVPPRLHHTGDLVALARPGGEIEIRRLSVPEPLLKLTLETHVLDVALTECGVLFVATFRGLAAFRLFLP</sequence>
<evidence type="ECO:0000313" key="1">
    <source>
        <dbReference type="EMBL" id="MFC6081690.1"/>
    </source>
</evidence>
<evidence type="ECO:0000313" key="2">
    <source>
        <dbReference type="Proteomes" id="UP001596137"/>
    </source>
</evidence>
<accession>A0ABW1NEC3</accession>
<dbReference type="EMBL" id="JBHSRF010000011">
    <property type="protein sequence ID" value="MFC6081690.1"/>
    <property type="molecule type" value="Genomic_DNA"/>
</dbReference>
<name>A0ABW1NEC3_9ACTN</name>
<dbReference type="Proteomes" id="UP001596137">
    <property type="component" value="Unassembled WGS sequence"/>
</dbReference>
<proteinExistence type="predicted"/>
<keyword evidence="2" id="KW-1185">Reference proteome</keyword>
<reference evidence="2" key="1">
    <citation type="journal article" date="2019" name="Int. J. Syst. Evol. Microbiol.">
        <title>The Global Catalogue of Microorganisms (GCM) 10K type strain sequencing project: providing services to taxonomists for standard genome sequencing and annotation.</title>
        <authorList>
            <consortium name="The Broad Institute Genomics Platform"/>
            <consortium name="The Broad Institute Genome Sequencing Center for Infectious Disease"/>
            <person name="Wu L."/>
            <person name="Ma J."/>
        </authorList>
    </citation>
    <scope>NUCLEOTIDE SEQUENCE [LARGE SCALE GENOMIC DNA]</scope>
    <source>
        <strain evidence="2">JCM 30346</strain>
    </source>
</reference>
<dbReference type="RefSeq" id="WP_380750122.1">
    <property type="nucleotide sequence ID" value="NZ_JBHSRF010000011.1"/>
</dbReference>
<organism evidence="1 2">
    <name type="scientific">Sphaerisporangium aureirubrum</name>
    <dbReference type="NCBI Taxonomy" id="1544736"/>
    <lineage>
        <taxon>Bacteria</taxon>
        <taxon>Bacillati</taxon>
        <taxon>Actinomycetota</taxon>
        <taxon>Actinomycetes</taxon>
        <taxon>Streptosporangiales</taxon>
        <taxon>Streptosporangiaceae</taxon>
        <taxon>Sphaerisporangium</taxon>
    </lineage>
</organism>
<comment type="caution">
    <text evidence="1">The sequence shown here is derived from an EMBL/GenBank/DDBJ whole genome shotgun (WGS) entry which is preliminary data.</text>
</comment>
<protein>
    <submittedName>
        <fullName evidence="1">Uncharacterized protein</fullName>
    </submittedName>
</protein>
<gene>
    <name evidence="1" type="ORF">ACFP1K_11015</name>
</gene>